<reference evidence="2" key="2">
    <citation type="submission" date="2023-05" db="EMBL/GenBank/DDBJ databases">
        <authorList>
            <consortium name="Lawrence Berkeley National Laboratory"/>
            <person name="Steindorff A."/>
            <person name="Hensen N."/>
            <person name="Bonometti L."/>
            <person name="Westerberg I."/>
            <person name="Brannstrom I.O."/>
            <person name="Guillou S."/>
            <person name="Cros-Aarteil S."/>
            <person name="Calhoun S."/>
            <person name="Haridas S."/>
            <person name="Kuo A."/>
            <person name="Mondo S."/>
            <person name="Pangilinan J."/>
            <person name="Riley R."/>
            <person name="Labutti K."/>
            <person name="Andreopoulos B."/>
            <person name="Lipzen A."/>
            <person name="Chen C."/>
            <person name="Yanf M."/>
            <person name="Daum C."/>
            <person name="Ng V."/>
            <person name="Clum A."/>
            <person name="Ohm R."/>
            <person name="Martin F."/>
            <person name="Silar P."/>
            <person name="Natvig D."/>
            <person name="Lalanne C."/>
            <person name="Gautier V."/>
            <person name="Ament-Velasquez S.L."/>
            <person name="Kruys A."/>
            <person name="Hutchinson M.I."/>
            <person name="Powell A.J."/>
            <person name="Barry K."/>
            <person name="Miller A.N."/>
            <person name="Grigoriev I.V."/>
            <person name="Debuchy R."/>
            <person name="Gladieux P."/>
            <person name="Thoren M.H."/>
            <person name="Johannesson H."/>
        </authorList>
    </citation>
    <scope>NUCLEOTIDE SEQUENCE</scope>
    <source>
        <strain evidence="2">CBS 103.79</strain>
    </source>
</reference>
<feature type="domain" description="HNH nuclease" evidence="1">
    <location>
        <begin position="211"/>
        <end position="251"/>
    </location>
</feature>
<proteinExistence type="predicted"/>
<name>A0AAN6MN70_9PEZI</name>
<organism evidence="2 3">
    <name type="scientific">Staphylotrichum tortipilum</name>
    <dbReference type="NCBI Taxonomy" id="2831512"/>
    <lineage>
        <taxon>Eukaryota</taxon>
        <taxon>Fungi</taxon>
        <taxon>Dikarya</taxon>
        <taxon>Ascomycota</taxon>
        <taxon>Pezizomycotina</taxon>
        <taxon>Sordariomycetes</taxon>
        <taxon>Sordariomycetidae</taxon>
        <taxon>Sordariales</taxon>
        <taxon>Chaetomiaceae</taxon>
        <taxon>Staphylotrichum</taxon>
    </lineage>
</organism>
<evidence type="ECO:0000313" key="3">
    <source>
        <dbReference type="Proteomes" id="UP001303889"/>
    </source>
</evidence>
<dbReference type="AlphaFoldDB" id="A0AAN6MN70"/>
<evidence type="ECO:0000259" key="1">
    <source>
        <dbReference type="Pfam" id="PF13391"/>
    </source>
</evidence>
<comment type="caution">
    <text evidence="2">The sequence shown here is derived from an EMBL/GenBank/DDBJ whole genome shotgun (WGS) entry which is preliminary data.</text>
</comment>
<dbReference type="Proteomes" id="UP001303889">
    <property type="component" value="Unassembled WGS sequence"/>
</dbReference>
<sequence length="358" mass="40826">MHQTSLEGIINFQPELLLSSPTRDRARRRFYRFTDHFDVKWEAQHPGNVREYNRAQLLRLTYDHARSPLLQDTFLRAFFTSLELPLDGDGEDEEEPMDEAVRSKFFVFADYLINNFFLPLKASCRQTPQPSPAFHSAISRLQGGVEFAGTMERISALRGACLTRDRHRCVVTRKFDRKEALERTRTARGDACDDDGNRQNPAKQAALAILNMFDYGVGHLIEGVKIDRPSNALTLTASMHDLFGNFHVYFEPVPEVEPHTYRIETFLDPMFTPLHLPITRTLFLTPERTIEPPSPRLLAIHRDIARILHLSAAGEYIDEILWDMGDAGERGAQADGSTDLGRLVHLGLWLDGSRTCAY</sequence>
<gene>
    <name evidence="2" type="ORF">C8A05DRAFT_42865</name>
</gene>
<reference evidence="2" key="1">
    <citation type="journal article" date="2023" name="Mol. Phylogenet. Evol.">
        <title>Genome-scale phylogeny and comparative genomics of the fungal order Sordariales.</title>
        <authorList>
            <person name="Hensen N."/>
            <person name="Bonometti L."/>
            <person name="Westerberg I."/>
            <person name="Brannstrom I.O."/>
            <person name="Guillou S."/>
            <person name="Cros-Aarteil S."/>
            <person name="Calhoun S."/>
            <person name="Haridas S."/>
            <person name="Kuo A."/>
            <person name="Mondo S."/>
            <person name="Pangilinan J."/>
            <person name="Riley R."/>
            <person name="LaButti K."/>
            <person name="Andreopoulos B."/>
            <person name="Lipzen A."/>
            <person name="Chen C."/>
            <person name="Yan M."/>
            <person name="Daum C."/>
            <person name="Ng V."/>
            <person name="Clum A."/>
            <person name="Steindorff A."/>
            <person name="Ohm R.A."/>
            <person name="Martin F."/>
            <person name="Silar P."/>
            <person name="Natvig D.O."/>
            <person name="Lalanne C."/>
            <person name="Gautier V."/>
            <person name="Ament-Velasquez S.L."/>
            <person name="Kruys A."/>
            <person name="Hutchinson M.I."/>
            <person name="Powell A.J."/>
            <person name="Barry K."/>
            <person name="Miller A.N."/>
            <person name="Grigoriev I.V."/>
            <person name="Debuchy R."/>
            <person name="Gladieux P."/>
            <person name="Hiltunen Thoren M."/>
            <person name="Johannesson H."/>
        </authorList>
    </citation>
    <scope>NUCLEOTIDE SEQUENCE</scope>
    <source>
        <strain evidence="2">CBS 103.79</strain>
    </source>
</reference>
<accession>A0AAN6MN70</accession>
<keyword evidence="3" id="KW-1185">Reference proteome</keyword>
<dbReference type="InterPro" id="IPR003615">
    <property type="entry name" value="HNH_nuc"/>
</dbReference>
<protein>
    <recommendedName>
        <fullName evidence="1">HNH nuclease domain-containing protein</fullName>
    </recommendedName>
</protein>
<dbReference type="Pfam" id="PF13391">
    <property type="entry name" value="HNH_2"/>
    <property type="match status" value="1"/>
</dbReference>
<evidence type="ECO:0000313" key="2">
    <source>
        <dbReference type="EMBL" id="KAK3903991.1"/>
    </source>
</evidence>
<dbReference type="EMBL" id="MU855419">
    <property type="protein sequence ID" value="KAK3903991.1"/>
    <property type="molecule type" value="Genomic_DNA"/>
</dbReference>